<dbReference type="Gene3D" id="3.90.190.10">
    <property type="entry name" value="Protein tyrosine phosphatase superfamily"/>
    <property type="match status" value="2"/>
</dbReference>
<evidence type="ECO:0000313" key="2">
    <source>
        <dbReference type="EMBL" id="RHY89638.1"/>
    </source>
</evidence>
<dbReference type="SMART" id="SM01301">
    <property type="entry name" value="PTPlike_phytase"/>
    <property type="match status" value="2"/>
</dbReference>
<dbReference type="EMBL" id="QUTE01018443">
    <property type="protein sequence ID" value="RHY89638.1"/>
    <property type="molecule type" value="Genomic_DNA"/>
</dbReference>
<sequence>MATVADIVQDILNAETLPIAGSTFLALIQKLVDHAEHLEQNVSDLNEQLDNLREQVSLGNAATVIQAGFRGAKDRDTIMRAKQFQQQGTCVLKKYLLKKDRVPGMHKLDTLHGDIGTSPSRINHILDTVTADGYSKVVWVTLRDEAVIFVDGTPFTARRSGKLNDNDLVPGMTGHNISVLELSLKNSLVDQLNLSDHKFEYWHEPTLLCNELAVSTVDPSHVLTLPELMSSIQHPGIQSLTYHRAPIDRENFPEHSIVDRLVDWLRSADATTALVFNCQKGRGRTTTAMSLAYLIWSAPTQVQSPLDAHDHPDSRLARAMTMDPRNADYKHGLYKVILALCDKLGNGVRTKRWIDNVIDDASVIYNIRLVINEHRAVRSHLDVVLDWLLCYRFFVLNFHRACRLLERYFYFIVFGSYLTSASTDSVPYSTWLQSHPDLFRLLDTMGGATYPSSKVLKNNILKFDHFPGLNRLPMILGPNVPNFRQVGDFPIFGTAQVYQEGIADVLQHLRTVGHPKAIWINLREEVILYVAGRPFAVRNQGNVFLNAEYPGIEVNEITAIEATLKKELMEKVTKSNGLFKHLYVWLHEPREYVTEESFDVISPENDIFTLEDAYHAVRRAGFDVRYARIPVSDEIAPEEKDFDDLVRLLGPIFTSEVGSLHPTAIVCNCQMGRGRTTTMLVCMYMLRAVVAGAVPSTVEPKSSAHFGVIDELVAVLDNGNESLNLVNYAVDMADHVQNLRDCIESCRDLTKENGLSVEKQEYFMQRAGTTVVSSVVDRYIKYDLVVNYLERYFYLICFASYILDQQPKQFQTLFVNWMCSRYDNALYALLDNLNFDDKNDDVVSSMRWRWRRKRKMVYRLE</sequence>
<organism evidence="2 3">
    <name type="scientific">Aphanomyces astaci</name>
    <name type="common">Crayfish plague agent</name>
    <dbReference type="NCBI Taxonomy" id="112090"/>
    <lineage>
        <taxon>Eukaryota</taxon>
        <taxon>Sar</taxon>
        <taxon>Stramenopiles</taxon>
        <taxon>Oomycota</taxon>
        <taxon>Saprolegniomycetes</taxon>
        <taxon>Saprolegniales</taxon>
        <taxon>Verrucalvaceae</taxon>
        <taxon>Aphanomyces</taxon>
    </lineage>
</organism>
<accession>A0A397EMT1</accession>
<proteinExistence type="predicted"/>
<evidence type="ECO:0008006" key="4">
    <source>
        <dbReference type="Google" id="ProtNLM"/>
    </source>
</evidence>
<name>A0A397EMT1_APHAT</name>
<dbReference type="PANTHER" id="PTHR23339">
    <property type="entry name" value="TYROSINE SPECIFIC PROTEIN PHOSPHATASE AND DUAL SPECIFICITY PROTEIN PHOSPHATASE"/>
    <property type="match status" value="1"/>
</dbReference>
<evidence type="ECO:0000313" key="3">
    <source>
        <dbReference type="Proteomes" id="UP000266196"/>
    </source>
</evidence>
<dbReference type="PROSITE" id="PS50096">
    <property type="entry name" value="IQ"/>
    <property type="match status" value="1"/>
</dbReference>
<protein>
    <recommendedName>
        <fullName evidence="4">Tyrosine specific protein phosphatases domain-containing protein</fullName>
    </recommendedName>
</protein>
<dbReference type="Proteomes" id="UP000266196">
    <property type="component" value="Unassembled WGS sequence"/>
</dbReference>
<dbReference type="InterPro" id="IPR050561">
    <property type="entry name" value="PTP"/>
</dbReference>
<evidence type="ECO:0000256" key="1">
    <source>
        <dbReference type="SAM" id="Coils"/>
    </source>
</evidence>
<dbReference type="SUPFAM" id="SSF52799">
    <property type="entry name" value="(Phosphotyrosine protein) phosphatases II"/>
    <property type="match status" value="2"/>
</dbReference>
<dbReference type="AlphaFoldDB" id="A0A397EMT1"/>
<comment type="caution">
    <text evidence="2">The sequence shown here is derived from an EMBL/GenBank/DDBJ whole genome shotgun (WGS) entry which is preliminary data.</text>
</comment>
<dbReference type="Pfam" id="PF14566">
    <property type="entry name" value="PTPlike_phytase"/>
    <property type="match status" value="2"/>
</dbReference>
<dbReference type="VEuPathDB" id="FungiDB:H257_13473"/>
<dbReference type="InterPro" id="IPR029021">
    <property type="entry name" value="Prot-tyrosine_phosphatase-like"/>
</dbReference>
<reference evidence="2 3" key="1">
    <citation type="submission" date="2018-08" db="EMBL/GenBank/DDBJ databases">
        <title>Aphanomyces genome sequencing and annotation.</title>
        <authorList>
            <person name="Minardi D."/>
            <person name="Oidtmann B."/>
            <person name="Van Der Giezen M."/>
            <person name="Studholme D.J."/>
        </authorList>
    </citation>
    <scope>NUCLEOTIDE SEQUENCE [LARGE SCALE GENOMIC DNA]</scope>
    <source>
        <strain evidence="2 3">197901</strain>
    </source>
</reference>
<keyword evidence="1" id="KW-0175">Coiled coil</keyword>
<feature type="coiled-coil region" evidence="1">
    <location>
        <begin position="28"/>
        <end position="62"/>
    </location>
</feature>
<gene>
    <name evidence="2" type="ORF">DYB31_003336</name>
</gene>